<accession>A0A8C0X9S1</accession>
<keyword evidence="6" id="KW-0805">Transcription regulation</keyword>
<dbReference type="SUPFAM" id="SSF57667">
    <property type="entry name" value="beta-beta-alpha zinc fingers"/>
    <property type="match status" value="2"/>
</dbReference>
<dbReference type="FunFam" id="3.30.160.60:FF:001615">
    <property type="entry name" value="Zinc finger and SCAN domain containing 4"/>
    <property type="match status" value="1"/>
</dbReference>
<dbReference type="SUPFAM" id="SSF47353">
    <property type="entry name" value="Retrovirus capsid dimerization domain-like"/>
    <property type="match status" value="1"/>
</dbReference>
<dbReference type="InterPro" id="IPR036236">
    <property type="entry name" value="Znf_C2H2_sf"/>
</dbReference>
<keyword evidence="9 13" id="KW-0539">Nucleus</keyword>
<keyword evidence="8" id="KW-0804">Transcription</keyword>
<dbReference type="RefSeq" id="XP_020007342.1">
    <property type="nucleotide sequence ID" value="XM_020151753.1"/>
</dbReference>
<reference evidence="17" key="1">
    <citation type="submission" date="2023-09" db="UniProtKB">
        <authorList>
            <consortium name="Ensembl"/>
        </authorList>
    </citation>
    <scope>IDENTIFICATION</scope>
</reference>
<evidence type="ECO:0000256" key="14">
    <source>
        <dbReference type="SAM" id="MobiDB-lite"/>
    </source>
</evidence>
<evidence type="ECO:0000313" key="17">
    <source>
        <dbReference type="Ensembl" id="ENSCCNP00000022598.1"/>
    </source>
</evidence>
<name>A0A8C0X9S1_CASCN</name>
<feature type="domain" description="C2H2-type" evidence="15">
    <location>
        <begin position="351"/>
        <end position="378"/>
    </location>
</feature>
<evidence type="ECO:0000256" key="5">
    <source>
        <dbReference type="ARBA" id="ARBA00022833"/>
    </source>
</evidence>
<dbReference type="FunFam" id="1.10.4020.10:FF:000004">
    <property type="entry name" value="Zinc finger and SCAN domain containing 4"/>
    <property type="match status" value="1"/>
</dbReference>
<evidence type="ECO:0000256" key="12">
    <source>
        <dbReference type="PROSITE-ProRule" id="PRU00042"/>
    </source>
</evidence>
<evidence type="ECO:0000256" key="10">
    <source>
        <dbReference type="ARBA" id="ARBA00057330"/>
    </source>
</evidence>
<feature type="domain" description="SCAN box" evidence="16">
    <location>
        <begin position="58"/>
        <end position="121"/>
    </location>
</feature>
<dbReference type="FunFam" id="3.30.160.60:FF:000690">
    <property type="entry name" value="Zinc finger protein 354C"/>
    <property type="match status" value="1"/>
</dbReference>
<comment type="function">
    <text evidence="10">Embryonic stem (ES) cell-specific transcription factor required to regulate ES cell pluripotency. Binds telomeres and plays a key role in genomic stability in ES cells by regulating telomere elongation. Acts as an activator of spontaneous telomere sister chromatid exchange (T-SCE) and telomere elongation in undifferentiated ES cells.</text>
</comment>
<keyword evidence="5" id="KW-0862">Zinc</keyword>
<evidence type="ECO:0000313" key="19">
    <source>
        <dbReference type="RefSeq" id="XP_020007342.1"/>
    </source>
</evidence>
<feature type="domain" description="C2H2-type" evidence="15">
    <location>
        <begin position="295"/>
        <end position="322"/>
    </location>
</feature>
<dbReference type="PROSITE" id="PS00028">
    <property type="entry name" value="ZINC_FINGER_C2H2_1"/>
    <property type="match status" value="4"/>
</dbReference>
<evidence type="ECO:0000313" key="18">
    <source>
        <dbReference type="Proteomes" id="UP001732720"/>
    </source>
</evidence>
<evidence type="ECO:0000256" key="2">
    <source>
        <dbReference type="ARBA" id="ARBA00022723"/>
    </source>
</evidence>
<dbReference type="AlphaFoldDB" id="A0A8C0X9S1"/>
<evidence type="ECO:0000256" key="9">
    <source>
        <dbReference type="ARBA" id="ARBA00023242"/>
    </source>
</evidence>
<comment type="subcellular location">
    <subcellularLocation>
        <location evidence="1 13">Nucleus</location>
    </subcellularLocation>
</comment>
<dbReference type="Pfam" id="PF02023">
    <property type="entry name" value="SCAN"/>
    <property type="match status" value="1"/>
</dbReference>
<feature type="compositionally biased region" description="Polar residues" evidence="14">
    <location>
        <begin position="169"/>
        <end position="179"/>
    </location>
</feature>
<dbReference type="PROSITE" id="PS50157">
    <property type="entry name" value="ZINC_FINGER_C2H2_2"/>
    <property type="match status" value="4"/>
</dbReference>
<dbReference type="FunFam" id="3.30.160.60:FF:000446">
    <property type="entry name" value="Zinc finger protein"/>
    <property type="match status" value="1"/>
</dbReference>
<feature type="region of interest" description="Disordered" evidence="14">
    <location>
        <begin position="1"/>
        <end position="34"/>
    </location>
</feature>
<evidence type="ECO:0000256" key="11">
    <source>
        <dbReference type="ARBA" id="ARBA00072397"/>
    </source>
</evidence>
<dbReference type="SMART" id="SM00355">
    <property type="entry name" value="ZnF_C2H2"/>
    <property type="match status" value="4"/>
</dbReference>
<dbReference type="Gene3D" id="3.30.160.60">
    <property type="entry name" value="Classic Zinc Finger"/>
    <property type="match status" value="4"/>
</dbReference>
<dbReference type="SMART" id="SM00431">
    <property type="entry name" value="SCAN"/>
    <property type="match status" value="1"/>
</dbReference>
<dbReference type="InterPro" id="IPR038269">
    <property type="entry name" value="SCAN_sf"/>
</dbReference>
<dbReference type="PROSITE" id="PS50804">
    <property type="entry name" value="SCAN_BOX"/>
    <property type="match status" value="1"/>
</dbReference>
<protein>
    <recommendedName>
        <fullName evidence="11">Zinc finger and SCAN domain-containing protein 4</fullName>
    </recommendedName>
</protein>
<proteinExistence type="predicted"/>
<evidence type="ECO:0000256" key="6">
    <source>
        <dbReference type="ARBA" id="ARBA00023015"/>
    </source>
</evidence>
<sequence>MALNPRNSFQCEPSPNDLAPGSQEPNQSHGSAVRKEEEISEFSSIQLTSFQHNNSCVRQELRRLYEVFHSCLQPEKHTKEEIISQLVLEQFIISGYCKDKSTLKEKWESSGRNLEKLMEDLTDDCMKPPVLVHVHMQGQEALFSENMPLKEVIIHLKQLAETSSEECMGTSSQTQNTPLETDESEDEGSCRNYWKTSQVNASVTIQGNQISSLSIIQKENDSRTNEDPHNYRSARPVTSRSLKGFYQESPMEVQPGYLSSPEQSSPVPVLIHQSNEENSTWKKRQEIFQGPTKPYKCEECPKTFRYLCHFSAHQRRHRNERPFVCGECHKGFYQASDLRVHNLIHTREKPFTCSTCDKSFSHKTNLQAHERIHTGEKPYTCSVCQRSYRQSSTYHRHLKIHQKIRLKSVPSTP</sequence>
<reference evidence="19" key="2">
    <citation type="submission" date="2025-04" db="UniProtKB">
        <authorList>
            <consortium name="RefSeq"/>
        </authorList>
    </citation>
    <scope>IDENTIFICATION</scope>
    <source>
        <tissue evidence="19">Leukocyte</tissue>
    </source>
</reference>
<evidence type="ECO:0000256" key="1">
    <source>
        <dbReference type="ARBA" id="ARBA00004123"/>
    </source>
</evidence>
<evidence type="ECO:0000256" key="13">
    <source>
        <dbReference type="PROSITE-ProRule" id="PRU00187"/>
    </source>
</evidence>
<dbReference type="Ensembl" id="ENSCCNT00000028925.1">
    <property type="protein sequence ID" value="ENSCCNP00000022598.1"/>
    <property type="gene ID" value="ENSCCNG00000022210.1"/>
</dbReference>
<dbReference type="Gene3D" id="1.10.4020.10">
    <property type="entry name" value="DNA breaking-rejoining enzymes"/>
    <property type="match status" value="1"/>
</dbReference>
<dbReference type="GO" id="GO:0000981">
    <property type="term" value="F:DNA-binding transcription factor activity, RNA polymerase II-specific"/>
    <property type="evidence" value="ECO:0007669"/>
    <property type="project" value="TreeGrafter"/>
</dbReference>
<keyword evidence="3" id="KW-0677">Repeat</keyword>
<evidence type="ECO:0000259" key="16">
    <source>
        <dbReference type="PROSITE" id="PS50804"/>
    </source>
</evidence>
<dbReference type="KEGG" id="ccan:109674887"/>
<dbReference type="OrthoDB" id="9632527at2759"/>
<keyword evidence="4 12" id="KW-0863">Zinc-finger</keyword>
<dbReference type="CTD" id="201516"/>
<dbReference type="FunFam" id="3.30.160.60:FF:000358">
    <property type="entry name" value="zinc finger protein 24"/>
    <property type="match status" value="1"/>
</dbReference>
<feature type="domain" description="C2H2-type" evidence="15">
    <location>
        <begin position="323"/>
        <end position="350"/>
    </location>
</feature>
<keyword evidence="18" id="KW-1185">Reference proteome</keyword>
<evidence type="ECO:0000256" key="4">
    <source>
        <dbReference type="ARBA" id="ARBA00022771"/>
    </source>
</evidence>
<feature type="region of interest" description="Disordered" evidence="14">
    <location>
        <begin position="218"/>
        <end position="237"/>
    </location>
</feature>
<dbReference type="GO" id="GO:0005634">
    <property type="term" value="C:nucleus"/>
    <property type="evidence" value="ECO:0007669"/>
    <property type="project" value="UniProtKB-SubCell"/>
</dbReference>
<dbReference type="PANTHER" id="PTHR23235">
    <property type="entry name" value="KRUEPPEL-LIKE TRANSCRIPTION FACTOR"/>
    <property type="match status" value="1"/>
</dbReference>
<organism evidence="17">
    <name type="scientific">Castor canadensis</name>
    <name type="common">American beaver</name>
    <dbReference type="NCBI Taxonomy" id="51338"/>
    <lineage>
        <taxon>Eukaryota</taxon>
        <taxon>Metazoa</taxon>
        <taxon>Chordata</taxon>
        <taxon>Craniata</taxon>
        <taxon>Vertebrata</taxon>
        <taxon>Euteleostomi</taxon>
        <taxon>Mammalia</taxon>
        <taxon>Eutheria</taxon>
        <taxon>Euarchontoglires</taxon>
        <taxon>Glires</taxon>
        <taxon>Rodentia</taxon>
        <taxon>Castorimorpha</taxon>
        <taxon>Castoridae</taxon>
        <taxon>Castor</taxon>
    </lineage>
</organism>
<dbReference type="GO" id="GO:0000978">
    <property type="term" value="F:RNA polymerase II cis-regulatory region sequence-specific DNA binding"/>
    <property type="evidence" value="ECO:0007669"/>
    <property type="project" value="TreeGrafter"/>
</dbReference>
<evidence type="ECO:0000259" key="15">
    <source>
        <dbReference type="PROSITE" id="PS50157"/>
    </source>
</evidence>
<evidence type="ECO:0000256" key="8">
    <source>
        <dbReference type="ARBA" id="ARBA00023163"/>
    </source>
</evidence>
<feature type="domain" description="C2H2-type" evidence="15">
    <location>
        <begin position="379"/>
        <end position="406"/>
    </location>
</feature>
<dbReference type="InterPro" id="IPR013087">
    <property type="entry name" value="Znf_C2H2_type"/>
</dbReference>
<feature type="compositionally biased region" description="Basic and acidic residues" evidence="14">
    <location>
        <begin position="218"/>
        <end position="230"/>
    </location>
</feature>
<keyword evidence="7" id="KW-0238">DNA-binding</keyword>
<gene>
    <name evidence="17 19" type="primary">LOC109674887</name>
</gene>
<feature type="compositionally biased region" description="Polar residues" evidence="14">
    <location>
        <begin position="1"/>
        <end position="13"/>
    </location>
</feature>
<keyword evidence="2" id="KW-0479">Metal-binding</keyword>
<dbReference type="Proteomes" id="UP001732720">
    <property type="component" value="Chromosome 16"/>
</dbReference>
<dbReference type="InterPro" id="IPR003309">
    <property type="entry name" value="SCAN_dom"/>
</dbReference>
<feature type="region of interest" description="Disordered" evidence="14">
    <location>
        <begin position="164"/>
        <end position="190"/>
    </location>
</feature>
<dbReference type="Pfam" id="PF00096">
    <property type="entry name" value="zf-C2H2"/>
    <property type="match status" value="4"/>
</dbReference>
<dbReference type="PANTHER" id="PTHR23235:SF142">
    <property type="entry name" value="ZINC FINGER PROTEIN 384"/>
    <property type="match status" value="1"/>
</dbReference>
<evidence type="ECO:0000256" key="3">
    <source>
        <dbReference type="ARBA" id="ARBA00022737"/>
    </source>
</evidence>
<evidence type="ECO:0000256" key="7">
    <source>
        <dbReference type="ARBA" id="ARBA00023125"/>
    </source>
</evidence>
<dbReference type="GO" id="GO:0008270">
    <property type="term" value="F:zinc ion binding"/>
    <property type="evidence" value="ECO:0007669"/>
    <property type="project" value="UniProtKB-KW"/>
</dbReference>